<protein>
    <recommendedName>
        <fullName evidence="2 8">Spore cortex-lytic enzyme</fullName>
    </recommendedName>
</protein>
<name>B0PBJ1_9FIRM</name>
<dbReference type="InterPro" id="IPR011105">
    <property type="entry name" value="Cell_wall_hydrolase_SleB"/>
</dbReference>
<dbReference type="InterPro" id="IPR014224">
    <property type="entry name" value="Spore_cortex_SleB"/>
</dbReference>
<organism evidence="12 13">
    <name type="scientific">Anaerotruncus colihominis DSM 17241</name>
    <dbReference type="NCBI Taxonomy" id="445972"/>
    <lineage>
        <taxon>Bacteria</taxon>
        <taxon>Bacillati</taxon>
        <taxon>Bacillota</taxon>
        <taxon>Clostridia</taxon>
        <taxon>Eubacteriales</taxon>
        <taxon>Oscillospiraceae</taxon>
        <taxon>Anaerotruncus</taxon>
    </lineage>
</organism>
<evidence type="ECO:0000313" key="13">
    <source>
        <dbReference type="Proteomes" id="UP000003803"/>
    </source>
</evidence>
<evidence type="ECO:0000256" key="9">
    <source>
        <dbReference type="SAM" id="Phobius"/>
    </source>
</evidence>
<dbReference type="Gene3D" id="1.10.10.2520">
    <property type="entry name" value="Cell wall hydrolase SleB, domain 1"/>
    <property type="match status" value="1"/>
</dbReference>
<sequence>MLVNYFLAFFQKKSKFLGKLHFTRYLHMYKDGVTAHTATIRPLKGGIFMSKQSGYIPRAVIVVRTVSLAIALLLLGAMILYMARIAGQTESVLSKTGSRGNEVRQIQQRLKNWGYYTGEVDGIFGVETKKAVMSFQRKNGLTVDGIAGNATLKAMGIQSSQQTGGSGGYSSSDIALLANIISAEARGEPFEGQVAVGAVVLNRVEHPSFPDTLSGVVYQPGAFTAITDGQINEAVAESAKKAAREALAGSDPSGGALYYYNPDKTSNKWIRTRPVIKRIGAHLFCS</sequence>
<dbReference type="SUPFAM" id="SSF47090">
    <property type="entry name" value="PGBD-like"/>
    <property type="match status" value="1"/>
</dbReference>
<proteinExistence type="inferred from homology"/>
<keyword evidence="5" id="KW-0378">Hydrolase</keyword>
<comment type="similarity">
    <text evidence="1">Belongs to the SleB family.</text>
</comment>
<dbReference type="InterPro" id="IPR042047">
    <property type="entry name" value="SleB_dom1"/>
</dbReference>
<evidence type="ECO:0000256" key="5">
    <source>
        <dbReference type="ARBA" id="ARBA00022801"/>
    </source>
</evidence>
<feature type="domain" description="Cell wall hydrolase SleB" evidence="11">
    <location>
        <begin position="187"/>
        <end position="285"/>
    </location>
</feature>
<reference evidence="12" key="2">
    <citation type="submission" date="2013-09" db="EMBL/GenBank/DDBJ databases">
        <title>Draft genome sequence of Anaerotruncus colihominis(DSM 17241).</title>
        <authorList>
            <person name="Sudarsanam P."/>
            <person name="Ley R."/>
            <person name="Guruge J."/>
            <person name="Turnbaugh P.J."/>
            <person name="Mahowald M."/>
            <person name="Liep D."/>
            <person name="Gordon J."/>
        </authorList>
    </citation>
    <scope>NUCLEOTIDE SEQUENCE</scope>
    <source>
        <strain evidence="12">DSM 17241</strain>
    </source>
</reference>
<keyword evidence="7" id="KW-0961">Cell wall biogenesis/degradation</keyword>
<dbReference type="Gene3D" id="1.10.101.10">
    <property type="entry name" value="PGBD-like superfamily/PGBD"/>
    <property type="match status" value="1"/>
</dbReference>
<evidence type="ECO:0000256" key="1">
    <source>
        <dbReference type="ARBA" id="ARBA00007010"/>
    </source>
</evidence>
<dbReference type="InterPro" id="IPR036366">
    <property type="entry name" value="PGBDSf"/>
</dbReference>
<evidence type="ECO:0000256" key="2">
    <source>
        <dbReference type="ARBA" id="ARBA00018364"/>
    </source>
</evidence>
<keyword evidence="13" id="KW-1185">Reference proteome</keyword>
<dbReference type="eggNOG" id="COG3409">
    <property type="taxonomic scope" value="Bacteria"/>
</dbReference>
<reference evidence="12" key="1">
    <citation type="submission" date="2007-11" db="EMBL/GenBank/DDBJ databases">
        <authorList>
            <person name="Fulton L."/>
            <person name="Clifton S."/>
            <person name="Fulton B."/>
            <person name="Xu J."/>
            <person name="Minx P."/>
            <person name="Pepin K.H."/>
            <person name="Johnson M."/>
            <person name="Thiruvilangam P."/>
            <person name="Bhonagiri V."/>
            <person name="Nash W.E."/>
            <person name="Mardis E.R."/>
            <person name="Wilson R.K."/>
        </authorList>
    </citation>
    <scope>NUCLEOTIDE SEQUENCE [LARGE SCALE GENOMIC DNA]</scope>
    <source>
        <strain evidence="12">DSM 17241</strain>
    </source>
</reference>
<dbReference type="eggNOG" id="COG3773">
    <property type="taxonomic scope" value="Bacteria"/>
</dbReference>
<evidence type="ECO:0000259" key="10">
    <source>
        <dbReference type="Pfam" id="PF01471"/>
    </source>
</evidence>
<dbReference type="InterPro" id="IPR002477">
    <property type="entry name" value="Peptidoglycan-bd-like"/>
</dbReference>
<dbReference type="Pfam" id="PF07486">
    <property type="entry name" value="Hydrolase_2"/>
    <property type="match status" value="1"/>
</dbReference>
<dbReference type="GO" id="GO:0009847">
    <property type="term" value="P:spore germination"/>
    <property type="evidence" value="ECO:0007669"/>
    <property type="project" value="UniProtKB-UniRule"/>
</dbReference>
<keyword evidence="3" id="KW-0309">Germination</keyword>
<dbReference type="GO" id="GO:0071555">
    <property type="term" value="P:cell wall organization"/>
    <property type="evidence" value="ECO:0007669"/>
    <property type="project" value="UniProtKB-KW"/>
</dbReference>
<feature type="domain" description="Peptidoglycan binding-like" evidence="10">
    <location>
        <begin position="99"/>
        <end position="155"/>
    </location>
</feature>
<evidence type="ECO:0000256" key="7">
    <source>
        <dbReference type="ARBA" id="ARBA00023316"/>
    </source>
</evidence>
<dbReference type="Gene3D" id="6.20.240.60">
    <property type="match status" value="1"/>
</dbReference>
<keyword evidence="6" id="KW-0749">Sporulation</keyword>
<keyword evidence="9" id="KW-1133">Transmembrane helix</keyword>
<comment type="caution">
    <text evidence="12">The sequence shown here is derived from an EMBL/GenBank/DDBJ whole genome shotgun (WGS) entry which is preliminary data.</text>
</comment>
<evidence type="ECO:0000259" key="11">
    <source>
        <dbReference type="Pfam" id="PF07486"/>
    </source>
</evidence>
<dbReference type="Proteomes" id="UP000003803">
    <property type="component" value="Unassembled WGS sequence"/>
</dbReference>
<keyword evidence="9" id="KW-0812">Transmembrane</keyword>
<dbReference type="NCBIfam" id="TIGR02869">
    <property type="entry name" value="spore_SleB"/>
    <property type="match status" value="1"/>
</dbReference>
<dbReference type="GO" id="GO:0016787">
    <property type="term" value="F:hydrolase activity"/>
    <property type="evidence" value="ECO:0007669"/>
    <property type="project" value="UniProtKB-KW"/>
</dbReference>
<evidence type="ECO:0000256" key="8">
    <source>
        <dbReference type="NCBIfam" id="TIGR02869"/>
    </source>
</evidence>
<evidence type="ECO:0000256" key="6">
    <source>
        <dbReference type="ARBA" id="ARBA00022969"/>
    </source>
</evidence>
<evidence type="ECO:0000313" key="12">
    <source>
        <dbReference type="EMBL" id="EDS10965.1"/>
    </source>
</evidence>
<dbReference type="Pfam" id="PF01471">
    <property type="entry name" value="PG_binding_1"/>
    <property type="match status" value="1"/>
</dbReference>
<evidence type="ECO:0000256" key="3">
    <source>
        <dbReference type="ARBA" id="ARBA00022544"/>
    </source>
</evidence>
<accession>B0PBJ1</accession>
<dbReference type="HOGENOM" id="CLU_053345_1_0_9"/>
<keyword evidence="9" id="KW-0472">Membrane</keyword>
<dbReference type="GO" id="GO:0030435">
    <property type="term" value="P:sporulation resulting in formation of a cellular spore"/>
    <property type="evidence" value="ECO:0007669"/>
    <property type="project" value="UniProtKB-KW"/>
</dbReference>
<dbReference type="InterPro" id="IPR036365">
    <property type="entry name" value="PGBD-like_sf"/>
</dbReference>
<gene>
    <name evidence="12" type="primary">sleB</name>
    <name evidence="12" type="ORF">ANACOL_02146</name>
</gene>
<feature type="transmembrane region" description="Helical" evidence="9">
    <location>
        <begin position="59"/>
        <end position="83"/>
    </location>
</feature>
<dbReference type="AlphaFoldDB" id="B0PBJ1"/>
<evidence type="ECO:0000256" key="4">
    <source>
        <dbReference type="ARBA" id="ARBA00022729"/>
    </source>
</evidence>
<dbReference type="STRING" id="169435.ERS852551_02496"/>
<dbReference type="EMBL" id="ABGD02000018">
    <property type="protein sequence ID" value="EDS10965.1"/>
    <property type="molecule type" value="Genomic_DNA"/>
</dbReference>
<keyword evidence="4" id="KW-0732">Signal</keyword>